<proteinExistence type="predicted"/>
<name>A0ABU6DUI4_9GAMM</name>
<reference evidence="2 3" key="1">
    <citation type="submission" date="2019-08" db="EMBL/GenBank/DDBJ databases">
        <title>Five species of Acinetobacter isolated from floral nectar and animal pollinators.</title>
        <authorList>
            <person name="Hendry T.A."/>
        </authorList>
    </citation>
    <scope>NUCLEOTIDE SEQUENCE [LARGE SCALE GENOMIC DNA]</scope>
    <source>
        <strain evidence="2 3">MD18.27</strain>
    </source>
</reference>
<keyword evidence="3" id="KW-1185">Reference proteome</keyword>
<dbReference type="Proteomes" id="UP001339883">
    <property type="component" value="Unassembled WGS sequence"/>
</dbReference>
<organism evidence="2 3">
    <name type="scientific">Acinetobacter pollinis</name>
    <dbReference type="NCBI Taxonomy" id="2605270"/>
    <lineage>
        <taxon>Bacteria</taxon>
        <taxon>Pseudomonadati</taxon>
        <taxon>Pseudomonadota</taxon>
        <taxon>Gammaproteobacteria</taxon>
        <taxon>Moraxellales</taxon>
        <taxon>Moraxellaceae</taxon>
        <taxon>Acinetobacter</taxon>
    </lineage>
</organism>
<evidence type="ECO:0000259" key="1">
    <source>
        <dbReference type="Pfam" id="PF07566"/>
    </source>
</evidence>
<accession>A0ABU6DUI4</accession>
<dbReference type="Gene3D" id="3.10.20.10">
    <property type="match status" value="2"/>
</dbReference>
<protein>
    <submittedName>
        <fullName evidence="2">DUF1543 domain-containing protein</fullName>
    </submittedName>
</protein>
<dbReference type="InterPro" id="IPR011440">
    <property type="entry name" value="DUF1543"/>
</dbReference>
<sequence length="171" mass="19516">MSQETLYIVLLGGKHEKANIEVHDIRPIICSNLEDIYSKLKQQWFGLQKGLHIDGWMKIHGVHYHDQSYKLVISDQPQSSALKLYLINLGAYVPQEFGEVHKYLVVAGKSTADAKQQGKQAIEKHWFKPHTDAVVDVDACIELNLIDQQYIHLIEGSFEPNSFENDYIVIG</sequence>
<feature type="domain" description="DUF1543" evidence="1">
    <location>
        <begin position="18"/>
        <end position="63"/>
    </location>
</feature>
<evidence type="ECO:0000313" key="2">
    <source>
        <dbReference type="EMBL" id="MEB5477126.1"/>
    </source>
</evidence>
<evidence type="ECO:0000313" key="3">
    <source>
        <dbReference type="Proteomes" id="UP001339883"/>
    </source>
</evidence>
<dbReference type="RefSeq" id="WP_277094943.1">
    <property type="nucleotide sequence ID" value="NZ_VTDN01000006.1"/>
</dbReference>
<gene>
    <name evidence="2" type="ORF">I2F25_08750</name>
</gene>
<dbReference type="Pfam" id="PF07566">
    <property type="entry name" value="DUF1543"/>
    <property type="match status" value="1"/>
</dbReference>
<dbReference type="EMBL" id="VTDN01000006">
    <property type="protein sequence ID" value="MEB5477126.1"/>
    <property type="molecule type" value="Genomic_DNA"/>
</dbReference>
<comment type="caution">
    <text evidence="2">The sequence shown here is derived from an EMBL/GenBank/DDBJ whole genome shotgun (WGS) entry which is preliminary data.</text>
</comment>